<comment type="caution">
    <text evidence="2">The sequence shown here is derived from an EMBL/GenBank/DDBJ whole genome shotgun (WGS) entry which is preliminary data.</text>
</comment>
<reference evidence="2 3" key="1">
    <citation type="submission" date="2019-08" db="EMBL/GenBank/DDBJ databases">
        <title>The genome of the soybean aphid Biotype 1, its phylome, world population structure and adaptation to the North American continent.</title>
        <authorList>
            <person name="Giordano R."/>
            <person name="Donthu R.K."/>
            <person name="Hernandez A.G."/>
            <person name="Wright C.L."/>
            <person name="Zimin A.V."/>
        </authorList>
    </citation>
    <scope>NUCLEOTIDE SEQUENCE [LARGE SCALE GENOMIC DNA]</scope>
    <source>
        <tissue evidence="2">Whole aphids</tissue>
    </source>
</reference>
<evidence type="ECO:0000256" key="1">
    <source>
        <dbReference type="SAM" id="Phobius"/>
    </source>
</evidence>
<dbReference type="AlphaFoldDB" id="A0A6G0TMM4"/>
<gene>
    <name evidence="2" type="ORF">AGLY_008569</name>
</gene>
<keyword evidence="1" id="KW-0812">Transmembrane</keyword>
<dbReference type="Proteomes" id="UP000475862">
    <property type="component" value="Unassembled WGS sequence"/>
</dbReference>
<protein>
    <submittedName>
        <fullName evidence="2">Uncharacterized protein</fullName>
    </submittedName>
</protein>
<keyword evidence="3" id="KW-1185">Reference proteome</keyword>
<proteinExistence type="predicted"/>
<evidence type="ECO:0000313" key="3">
    <source>
        <dbReference type="Proteomes" id="UP000475862"/>
    </source>
</evidence>
<keyword evidence="1" id="KW-0472">Membrane</keyword>
<accession>A0A6G0TMM4</accession>
<feature type="transmembrane region" description="Helical" evidence="1">
    <location>
        <begin position="147"/>
        <end position="171"/>
    </location>
</feature>
<organism evidence="2 3">
    <name type="scientific">Aphis glycines</name>
    <name type="common">Soybean aphid</name>
    <dbReference type="NCBI Taxonomy" id="307491"/>
    <lineage>
        <taxon>Eukaryota</taxon>
        <taxon>Metazoa</taxon>
        <taxon>Ecdysozoa</taxon>
        <taxon>Arthropoda</taxon>
        <taxon>Hexapoda</taxon>
        <taxon>Insecta</taxon>
        <taxon>Pterygota</taxon>
        <taxon>Neoptera</taxon>
        <taxon>Paraneoptera</taxon>
        <taxon>Hemiptera</taxon>
        <taxon>Sternorrhyncha</taxon>
        <taxon>Aphidomorpha</taxon>
        <taxon>Aphidoidea</taxon>
        <taxon>Aphididae</taxon>
        <taxon>Aphidini</taxon>
        <taxon>Aphis</taxon>
        <taxon>Aphis</taxon>
    </lineage>
</organism>
<dbReference type="EMBL" id="VYZN01000028">
    <property type="protein sequence ID" value="KAE9534479.1"/>
    <property type="molecule type" value="Genomic_DNA"/>
</dbReference>
<name>A0A6G0TMM4_APHGL</name>
<evidence type="ECO:0000313" key="2">
    <source>
        <dbReference type="EMBL" id="KAE9534479.1"/>
    </source>
</evidence>
<sequence>MSSSSINEENKKCICAYDKLQLLQTDLTNYEMYVIPFNKISTNYKCSYWELSINNFTTVHSHLLSVHSHLLSVHSHLLSVLSHLLSVHSHLLSVHSHLLSVLRHLLSVLSHLLSVHSHLLSVHSHLLSVHSHLLSVRSLKYILVNNVINYVNTFTLLLCYLGTVVRIWVYVSWLEVFWILLTNNHILSPLGELNYCDDL</sequence>
<keyword evidence="1" id="KW-1133">Transmembrane helix</keyword>